<sequence>MRFYFYSLLLFLYLVMVAGCTSNQTSSIDKESFPTEKEAFTHFIQKEKATADVEKVQTLEGDELYVVRSGNHQYGVYGMAKLDDRYSLKKLTATMSLHNTISGGFEFTSSTGKEYTMLAAKQLEGLDYSTTLHNEFHKIFSEDAHIAISKGHTLGQSVNERDESVIQTTETVQSNAS</sequence>
<evidence type="ECO:0000256" key="1">
    <source>
        <dbReference type="SAM" id="MobiDB-lite"/>
    </source>
</evidence>
<keyword evidence="2" id="KW-0732">Signal</keyword>
<dbReference type="PROSITE" id="PS51257">
    <property type="entry name" value="PROKAR_LIPOPROTEIN"/>
    <property type="match status" value="1"/>
</dbReference>
<dbReference type="RefSeq" id="WP_128523131.1">
    <property type="nucleotide sequence ID" value="NZ_CP026118.1"/>
</dbReference>
<feature type="chain" id="PRO_5038436365" description="DUF4825 domain-containing protein" evidence="2">
    <location>
        <begin position="19"/>
        <end position="177"/>
    </location>
</feature>
<gene>
    <name evidence="3" type="ORF">HLI_03720</name>
</gene>
<evidence type="ECO:0000256" key="2">
    <source>
        <dbReference type="SAM" id="SignalP"/>
    </source>
</evidence>
<organism evidence="3 4">
    <name type="scientific">Halobacillus litoralis</name>
    <dbReference type="NCBI Taxonomy" id="45668"/>
    <lineage>
        <taxon>Bacteria</taxon>
        <taxon>Bacillati</taxon>
        <taxon>Bacillota</taxon>
        <taxon>Bacilli</taxon>
        <taxon>Bacillales</taxon>
        <taxon>Bacillaceae</taxon>
        <taxon>Halobacillus</taxon>
    </lineage>
</organism>
<reference evidence="3 4" key="1">
    <citation type="submission" date="2018-01" db="EMBL/GenBank/DDBJ databases">
        <title>The whole genome sequencing and assembly of Halobacillus litoralis ERB031 strain.</title>
        <authorList>
            <person name="Lee S.-J."/>
            <person name="Park M.-K."/>
            <person name="Kim J.-Y."/>
            <person name="Lee Y.-J."/>
            <person name="Yi H."/>
            <person name="Bahn Y.-S."/>
            <person name="Kim J.F."/>
            <person name="Lee D.-W."/>
        </authorList>
    </citation>
    <scope>NUCLEOTIDE SEQUENCE [LARGE SCALE GENOMIC DNA]</scope>
    <source>
        <strain evidence="3 4">ERB 031</strain>
    </source>
</reference>
<evidence type="ECO:0000313" key="3">
    <source>
        <dbReference type="EMBL" id="QAS51387.1"/>
    </source>
</evidence>
<dbReference type="OrthoDB" id="2968286at2"/>
<protein>
    <recommendedName>
        <fullName evidence="5">DUF4825 domain-containing protein</fullName>
    </recommendedName>
</protein>
<feature type="signal peptide" evidence="2">
    <location>
        <begin position="1"/>
        <end position="18"/>
    </location>
</feature>
<accession>A0A410M9L9</accession>
<feature type="compositionally biased region" description="Polar residues" evidence="1">
    <location>
        <begin position="165"/>
        <end position="177"/>
    </location>
</feature>
<evidence type="ECO:0008006" key="5">
    <source>
        <dbReference type="Google" id="ProtNLM"/>
    </source>
</evidence>
<dbReference type="AlphaFoldDB" id="A0A410M9L9"/>
<dbReference type="EMBL" id="CP026118">
    <property type="protein sequence ID" value="QAS51387.1"/>
    <property type="molecule type" value="Genomic_DNA"/>
</dbReference>
<feature type="region of interest" description="Disordered" evidence="1">
    <location>
        <begin position="158"/>
        <end position="177"/>
    </location>
</feature>
<proteinExistence type="predicted"/>
<evidence type="ECO:0000313" key="4">
    <source>
        <dbReference type="Proteomes" id="UP000287756"/>
    </source>
</evidence>
<name>A0A410M9L9_9BACI</name>
<dbReference type="KEGG" id="hli:HLI_03720"/>
<dbReference type="Proteomes" id="UP000287756">
    <property type="component" value="Chromosome"/>
</dbReference>